<dbReference type="InterPro" id="IPR000182">
    <property type="entry name" value="GNAT_dom"/>
</dbReference>
<dbReference type="AlphaFoldDB" id="A0A1H3S2S5"/>
<dbReference type="Gene3D" id="3.40.630.30">
    <property type="match status" value="1"/>
</dbReference>
<accession>A0A1H3S2S5</accession>
<keyword evidence="2" id="KW-0808">Transferase</keyword>
<dbReference type="STRING" id="137265.SAMN05421684_4478"/>
<dbReference type="InterPro" id="IPR016181">
    <property type="entry name" value="Acyl_CoA_acyltransferase"/>
</dbReference>
<dbReference type="Proteomes" id="UP000199632">
    <property type="component" value="Unassembled WGS sequence"/>
</dbReference>
<dbReference type="GO" id="GO:0016747">
    <property type="term" value="F:acyltransferase activity, transferring groups other than amino-acyl groups"/>
    <property type="evidence" value="ECO:0007669"/>
    <property type="project" value="InterPro"/>
</dbReference>
<evidence type="ECO:0000313" key="3">
    <source>
        <dbReference type="Proteomes" id="UP000199632"/>
    </source>
</evidence>
<dbReference type="EMBL" id="FNQB01000002">
    <property type="protein sequence ID" value="SDZ32077.1"/>
    <property type="molecule type" value="Genomic_DNA"/>
</dbReference>
<proteinExistence type="predicted"/>
<evidence type="ECO:0000259" key="1">
    <source>
        <dbReference type="PROSITE" id="PS51186"/>
    </source>
</evidence>
<dbReference type="PROSITE" id="PS51186">
    <property type="entry name" value="GNAT"/>
    <property type="match status" value="1"/>
</dbReference>
<reference evidence="3" key="1">
    <citation type="submission" date="2016-10" db="EMBL/GenBank/DDBJ databases">
        <authorList>
            <person name="Varghese N."/>
            <person name="Submissions S."/>
        </authorList>
    </citation>
    <scope>NUCLEOTIDE SEQUENCE [LARGE SCALE GENOMIC DNA]</scope>
    <source>
        <strain evidence="3">DSM 44718</strain>
    </source>
</reference>
<feature type="domain" description="N-acetyltransferase" evidence="1">
    <location>
        <begin position="5"/>
        <end position="162"/>
    </location>
</feature>
<evidence type="ECO:0000313" key="2">
    <source>
        <dbReference type="EMBL" id="SDZ32077.1"/>
    </source>
</evidence>
<dbReference type="OrthoDB" id="70281at2"/>
<protein>
    <submittedName>
        <fullName evidence="2">Aminoglycoside 2'-N-acetyltransferase I</fullName>
    </submittedName>
</protein>
<dbReference type="CDD" id="cd04301">
    <property type="entry name" value="NAT_SF"/>
    <property type="match status" value="1"/>
</dbReference>
<dbReference type="RefSeq" id="WP_090795878.1">
    <property type="nucleotide sequence ID" value="NZ_BOND01000020.1"/>
</dbReference>
<name>A0A1H3S2S5_9ACTN</name>
<organism evidence="2 3">
    <name type="scientific">Asanoa ishikariensis</name>
    <dbReference type="NCBI Taxonomy" id="137265"/>
    <lineage>
        <taxon>Bacteria</taxon>
        <taxon>Bacillati</taxon>
        <taxon>Actinomycetota</taxon>
        <taxon>Actinomycetes</taxon>
        <taxon>Micromonosporales</taxon>
        <taxon>Micromonosporaceae</taxon>
        <taxon>Asanoa</taxon>
    </lineage>
</organism>
<sequence>MIELVHTSAAGSVALGAAYRLLEDVFRGDFGAEDWEHSLGGMHAFAWEGATLVGHGSVVQRRLVHNGRALRCGYVEGVGVHPDHRRRGYGGEVMAALESVIRAGYDLGALGTTDEGEPFYRSRGWLTWAGPLAALTPDGIRDTPDEQGAVYVFPGVMPLDLSAPLICDWRDGDVW</sequence>
<gene>
    <name evidence="2" type="ORF">SAMN05421684_4478</name>
</gene>
<keyword evidence="3" id="KW-1185">Reference proteome</keyword>
<dbReference type="Pfam" id="PF13527">
    <property type="entry name" value="Acetyltransf_9"/>
    <property type="match status" value="1"/>
</dbReference>
<dbReference type="SUPFAM" id="SSF55729">
    <property type="entry name" value="Acyl-CoA N-acyltransferases (Nat)"/>
    <property type="match status" value="1"/>
</dbReference>